<reference evidence="1 2" key="1">
    <citation type="journal article" date="2016" name="Nat. Commun.">
        <title>Thousands of microbial genomes shed light on interconnected biogeochemical processes in an aquifer system.</title>
        <authorList>
            <person name="Anantharaman K."/>
            <person name="Brown C.T."/>
            <person name="Hug L.A."/>
            <person name="Sharon I."/>
            <person name="Castelle C.J."/>
            <person name="Probst A.J."/>
            <person name="Thomas B.C."/>
            <person name="Singh A."/>
            <person name="Wilkins M.J."/>
            <person name="Karaoz U."/>
            <person name="Brodie E.L."/>
            <person name="Williams K.H."/>
            <person name="Hubbard S.S."/>
            <person name="Banfield J.F."/>
        </authorList>
    </citation>
    <scope>NUCLEOTIDE SEQUENCE [LARGE SCALE GENOMIC DNA]</scope>
</reference>
<accession>A0A1F5FXY8</accession>
<evidence type="ECO:0000313" key="2">
    <source>
        <dbReference type="Proteomes" id="UP000177069"/>
    </source>
</evidence>
<protein>
    <submittedName>
        <fullName evidence="1">Uncharacterized protein</fullName>
    </submittedName>
</protein>
<dbReference type="EMBL" id="MFBA01000059">
    <property type="protein sequence ID" value="OGD84486.1"/>
    <property type="molecule type" value="Genomic_DNA"/>
</dbReference>
<evidence type="ECO:0000313" key="1">
    <source>
        <dbReference type="EMBL" id="OGD84486.1"/>
    </source>
</evidence>
<name>A0A1F5FXY8_9BACT</name>
<proteinExistence type="predicted"/>
<sequence>MTERGDIQRTVLERLFPETAKRSLAMRLIYESQQIDGISAAIGITGVGQDGVCEKLVFLAEGTSCVKDETLGKWLRTYDRICRSALQRAILKQPEIMTQELWALVKTADDSTGRQFITIWEREQRRDMNIPAMLAPLIGL</sequence>
<dbReference type="AlphaFoldDB" id="A0A1F5FXY8"/>
<dbReference type="Proteomes" id="UP000177069">
    <property type="component" value="Unassembled WGS sequence"/>
</dbReference>
<organism evidence="1 2">
    <name type="scientific">Candidatus Curtissbacteria bacterium RIFCSPHIGHO2_01_FULL_41_13</name>
    <dbReference type="NCBI Taxonomy" id="1797745"/>
    <lineage>
        <taxon>Bacteria</taxon>
        <taxon>Candidatus Curtissiibacteriota</taxon>
    </lineage>
</organism>
<comment type="caution">
    <text evidence="1">The sequence shown here is derived from an EMBL/GenBank/DDBJ whole genome shotgun (WGS) entry which is preliminary data.</text>
</comment>
<gene>
    <name evidence="1" type="ORF">A2696_01355</name>
</gene>